<evidence type="ECO:0000313" key="7">
    <source>
        <dbReference type="Proteomes" id="UP001294412"/>
    </source>
</evidence>
<dbReference type="InterPro" id="IPR007667">
    <property type="entry name" value="Hypoxia_induced_domain"/>
</dbReference>
<sequence>MSGFLTFLAISAMVATAIVLLAGLLNLMKDGPGNRSQKLMRYRILFQAIAVVLIVLFLVFGR</sequence>
<dbReference type="Pfam" id="PF04588">
    <property type="entry name" value="HIG_1_N"/>
    <property type="match status" value="1"/>
</dbReference>
<keyword evidence="3 4" id="KW-0472">Membrane</keyword>
<protein>
    <submittedName>
        <fullName evidence="6">Twin transmembrane helix small protein</fullName>
    </submittedName>
</protein>
<accession>A0ABU5I2S5</accession>
<comment type="caution">
    <text evidence="6">The sequence shown here is derived from an EMBL/GenBank/DDBJ whole genome shotgun (WGS) entry which is preliminary data.</text>
</comment>
<organism evidence="6 7">
    <name type="scientific">Fulvimarina uroteuthidis</name>
    <dbReference type="NCBI Taxonomy" id="3098149"/>
    <lineage>
        <taxon>Bacteria</taxon>
        <taxon>Pseudomonadati</taxon>
        <taxon>Pseudomonadota</taxon>
        <taxon>Alphaproteobacteria</taxon>
        <taxon>Hyphomicrobiales</taxon>
        <taxon>Aurantimonadaceae</taxon>
        <taxon>Fulvimarina</taxon>
    </lineage>
</organism>
<keyword evidence="2 4" id="KW-1133">Transmembrane helix</keyword>
<evidence type="ECO:0000256" key="4">
    <source>
        <dbReference type="SAM" id="Phobius"/>
    </source>
</evidence>
<evidence type="ECO:0000313" key="6">
    <source>
        <dbReference type="EMBL" id="MDY8109640.1"/>
    </source>
</evidence>
<dbReference type="Proteomes" id="UP001294412">
    <property type="component" value="Unassembled WGS sequence"/>
</dbReference>
<evidence type="ECO:0000256" key="1">
    <source>
        <dbReference type="ARBA" id="ARBA00022692"/>
    </source>
</evidence>
<keyword evidence="1 4" id="KW-0812">Transmembrane</keyword>
<feature type="transmembrane region" description="Helical" evidence="4">
    <location>
        <begin position="6"/>
        <end position="28"/>
    </location>
</feature>
<dbReference type="RefSeq" id="WP_322187121.1">
    <property type="nucleotide sequence ID" value="NZ_JAXLPB010000003.1"/>
</dbReference>
<evidence type="ECO:0000256" key="3">
    <source>
        <dbReference type="ARBA" id="ARBA00023136"/>
    </source>
</evidence>
<name>A0ABU5I2S5_9HYPH</name>
<feature type="domain" description="HIG1" evidence="5">
    <location>
        <begin position="1"/>
        <end position="62"/>
    </location>
</feature>
<dbReference type="EMBL" id="JAXLPB010000003">
    <property type="protein sequence ID" value="MDY8109640.1"/>
    <property type="molecule type" value="Genomic_DNA"/>
</dbReference>
<evidence type="ECO:0000256" key="2">
    <source>
        <dbReference type="ARBA" id="ARBA00022989"/>
    </source>
</evidence>
<keyword evidence="7" id="KW-1185">Reference proteome</keyword>
<feature type="transmembrane region" description="Helical" evidence="4">
    <location>
        <begin position="40"/>
        <end position="60"/>
    </location>
</feature>
<dbReference type="PROSITE" id="PS51503">
    <property type="entry name" value="HIG1"/>
    <property type="match status" value="1"/>
</dbReference>
<evidence type="ECO:0000259" key="5">
    <source>
        <dbReference type="PROSITE" id="PS51503"/>
    </source>
</evidence>
<dbReference type="Gene3D" id="6.10.140.1320">
    <property type="match status" value="1"/>
</dbReference>
<gene>
    <name evidence="6" type="ORF">U0C82_10875</name>
</gene>
<reference evidence="6 7" key="1">
    <citation type="submission" date="2023-12" db="EMBL/GenBank/DDBJ databases">
        <title>Description of Novel Strain Fulvimarina sp. 2208YS6-2-32 isolated from Uroteuthis (Photololigo) edulis.</title>
        <authorList>
            <person name="Park J.-S."/>
        </authorList>
    </citation>
    <scope>NUCLEOTIDE SEQUENCE [LARGE SCALE GENOMIC DNA]</scope>
    <source>
        <strain evidence="6 7">2208YS6-2-32</strain>
    </source>
</reference>
<proteinExistence type="predicted"/>
<dbReference type="NCBIfam" id="NF033233">
    <property type="entry name" value="twin_helix"/>
    <property type="match status" value="1"/>
</dbReference>